<evidence type="ECO:0000256" key="4">
    <source>
        <dbReference type="ARBA" id="ARBA00022692"/>
    </source>
</evidence>
<keyword evidence="5 7" id="KW-1133">Transmembrane helix</keyword>
<accession>A0A3E4SYN4</accession>
<keyword evidence="4 7" id="KW-0812">Transmembrane</keyword>
<feature type="transmembrane region" description="Helical" evidence="7">
    <location>
        <begin position="289"/>
        <end position="312"/>
    </location>
</feature>
<dbReference type="PANTHER" id="PTHR30250">
    <property type="entry name" value="PST FAMILY PREDICTED COLANIC ACID TRANSPORTER"/>
    <property type="match status" value="1"/>
</dbReference>
<dbReference type="EMBL" id="QSSN01000025">
    <property type="protein sequence ID" value="RGL83071.1"/>
    <property type="molecule type" value="Genomic_DNA"/>
</dbReference>
<dbReference type="RefSeq" id="WP_117678421.1">
    <property type="nucleotide sequence ID" value="NZ_QSSN01000025.1"/>
</dbReference>
<evidence type="ECO:0000256" key="7">
    <source>
        <dbReference type="SAM" id="Phobius"/>
    </source>
</evidence>
<evidence type="ECO:0000256" key="2">
    <source>
        <dbReference type="ARBA" id="ARBA00007430"/>
    </source>
</evidence>
<feature type="transmembrane region" description="Helical" evidence="7">
    <location>
        <begin position="45"/>
        <end position="69"/>
    </location>
</feature>
<feature type="transmembrane region" description="Helical" evidence="7">
    <location>
        <begin position="412"/>
        <end position="434"/>
    </location>
</feature>
<keyword evidence="3" id="KW-1003">Cell membrane</keyword>
<feature type="transmembrane region" description="Helical" evidence="7">
    <location>
        <begin position="324"/>
        <end position="344"/>
    </location>
</feature>
<gene>
    <name evidence="8" type="ORF">DXC44_17120</name>
</gene>
<feature type="transmembrane region" description="Helical" evidence="7">
    <location>
        <begin position="81"/>
        <end position="104"/>
    </location>
</feature>
<organism evidence="8 9">
    <name type="scientific">Phocaeicola vulgatus</name>
    <name type="common">Bacteroides vulgatus</name>
    <dbReference type="NCBI Taxonomy" id="821"/>
    <lineage>
        <taxon>Bacteria</taxon>
        <taxon>Pseudomonadati</taxon>
        <taxon>Bacteroidota</taxon>
        <taxon>Bacteroidia</taxon>
        <taxon>Bacteroidales</taxon>
        <taxon>Bacteroidaceae</taxon>
        <taxon>Phocaeicola</taxon>
    </lineage>
</organism>
<evidence type="ECO:0000313" key="8">
    <source>
        <dbReference type="EMBL" id="RGL83071.1"/>
    </source>
</evidence>
<dbReference type="Proteomes" id="UP000261278">
    <property type="component" value="Unassembled WGS sequence"/>
</dbReference>
<comment type="similarity">
    <text evidence="2">Belongs to the polysaccharide synthase family.</text>
</comment>
<evidence type="ECO:0000256" key="3">
    <source>
        <dbReference type="ARBA" id="ARBA00022475"/>
    </source>
</evidence>
<dbReference type="PANTHER" id="PTHR30250:SF10">
    <property type="entry name" value="LIPOPOLYSACCHARIDE BIOSYNTHESIS PROTEIN WZXC"/>
    <property type="match status" value="1"/>
</dbReference>
<protein>
    <submittedName>
        <fullName evidence="8">Lipopolysaccharide biosynthesis protein</fullName>
    </submittedName>
</protein>
<reference evidence="8 9" key="1">
    <citation type="submission" date="2018-08" db="EMBL/GenBank/DDBJ databases">
        <title>A genome reference for cultivated species of the human gut microbiota.</title>
        <authorList>
            <person name="Zou Y."/>
            <person name="Xue W."/>
            <person name="Luo G."/>
        </authorList>
    </citation>
    <scope>NUCLEOTIDE SEQUENCE [LARGE SCALE GENOMIC DNA]</scope>
    <source>
        <strain evidence="8 9">TF05-18</strain>
    </source>
</reference>
<dbReference type="GO" id="GO:0005886">
    <property type="term" value="C:plasma membrane"/>
    <property type="evidence" value="ECO:0007669"/>
    <property type="project" value="UniProtKB-SubCell"/>
</dbReference>
<evidence type="ECO:0000256" key="6">
    <source>
        <dbReference type="ARBA" id="ARBA00023136"/>
    </source>
</evidence>
<feature type="transmembrane region" description="Helical" evidence="7">
    <location>
        <begin position="116"/>
        <end position="135"/>
    </location>
</feature>
<proteinExistence type="inferred from homology"/>
<evidence type="ECO:0000313" key="9">
    <source>
        <dbReference type="Proteomes" id="UP000261278"/>
    </source>
</evidence>
<name>A0A3E4SYN4_PHOVU</name>
<feature type="transmembrane region" description="Helical" evidence="7">
    <location>
        <begin position="172"/>
        <end position="191"/>
    </location>
</feature>
<feature type="transmembrane region" description="Helical" evidence="7">
    <location>
        <begin position="441"/>
        <end position="463"/>
    </location>
</feature>
<sequence length="486" mass="54746">MSETLKKQALNGVIWSSIDRFSMQGIQFILSIIIARQLVPSDYGIIAMLAIFLALAQAFIDSGFSNALIQKQNRTDIDYSTVFFFNIGVGIIMYGLLVLCAPAISSFYDMPLLNDIIKWVGLNLIVTSFATVQRAKLTIELDFKRQAVISIVSTLLGGGVSVWMAYRGYGVWTLVASVLVGNFITTVLLWWSARWIPRFAFSIDSFKELFGFGSKLLAGGLIHIIYKNLYTLIIGKMFPVSQLGAYNKAYTITQYPSSNLTGVLTRVTYPIECKAQSDNEKLYSIFARIIKISTIIIFPLMIGLCSVAKPFVGLLLTDKWLACVPYLQIMCIAFMWDPIMRLCWDILNVKHRSDYSLKSEIWKKIVAFVLLFASVPFGIKAMCLSLIIYSISDIFIVTQFTKRIIPQISFCHIMRLISPCLVCSIVMGSIVYAYTLFISTYILQLFGGVFIGICTYAFLSYFICKDDLIYTISLLRNLVTQKTKNT</sequence>
<feature type="transmembrane region" description="Helical" evidence="7">
    <location>
        <begin position="365"/>
        <end position="392"/>
    </location>
</feature>
<dbReference type="InterPro" id="IPR050833">
    <property type="entry name" value="Poly_Biosynth_Transport"/>
</dbReference>
<dbReference type="Pfam" id="PF13440">
    <property type="entry name" value="Polysacc_synt_3"/>
    <property type="match status" value="1"/>
</dbReference>
<evidence type="ECO:0000256" key="5">
    <source>
        <dbReference type="ARBA" id="ARBA00022989"/>
    </source>
</evidence>
<dbReference type="CDD" id="cd13127">
    <property type="entry name" value="MATE_tuaB_like"/>
    <property type="match status" value="1"/>
</dbReference>
<comment type="subcellular location">
    <subcellularLocation>
        <location evidence="1">Cell membrane</location>
        <topology evidence="1">Multi-pass membrane protein</topology>
    </subcellularLocation>
</comment>
<feature type="transmembrane region" description="Helical" evidence="7">
    <location>
        <begin position="147"/>
        <end position="166"/>
    </location>
</feature>
<evidence type="ECO:0000256" key="1">
    <source>
        <dbReference type="ARBA" id="ARBA00004651"/>
    </source>
</evidence>
<comment type="caution">
    <text evidence="8">The sequence shown here is derived from an EMBL/GenBank/DDBJ whole genome shotgun (WGS) entry which is preliminary data.</text>
</comment>
<keyword evidence="6 7" id="KW-0472">Membrane</keyword>
<feature type="transmembrane region" description="Helical" evidence="7">
    <location>
        <begin position="21"/>
        <end position="39"/>
    </location>
</feature>
<dbReference type="AlphaFoldDB" id="A0A3E4SYN4"/>